<evidence type="ECO:0000256" key="1">
    <source>
        <dbReference type="SAM" id="Phobius"/>
    </source>
</evidence>
<dbReference type="PANTHER" id="PTHR43155">
    <property type="entry name" value="CYCLIC DI-GMP PHOSPHODIESTERASE PA4108-RELATED"/>
    <property type="match status" value="1"/>
</dbReference>
<dbReference type="SMART" id="SM00471">
    <property type="entry name" value="HDc"/>
    <property type="match status" value="1"/>
</dbReference>
<evidence type="ECO:0000313" key="4">
    <source>
        <dbReference type="Proteomes" id="UP000229307"/>
    </source>
</evidence>
<reference evidence="4" key="1">
    <citation type="submission" date="2017-09" db="EMBL/GenBank/DDBJ databases">
        <title>Depth-based differentiation of microbial function through sediment-hosted aquifers and enrichment of novel symbionts in the deep terrestrial subsurface.</title>
        <authorList>
            <person name="Probst A.J."/>
            <person name="Ladd B."/>
            <person name="Jarett J.K."/>
            <person name="Geller-Mcgrath D.E."/>
            <person name="Sieber C.M.K."/>
            <person name="Emerson J.B."/>
            <person name="Anantharaman K."/>
            <person name="Thomas B.C."/>
            <person name="Malmstrom R."/>
            <person name="Stieglmeier M."/>
            <person name="Klingl A."/>
            <person name="Woyke T."/>
            <person name="Ryan C.M."/>
            <person name="Banfield J.F."/>
        </authorList>
    </citation>
    <scope>NUCLEOTIDE SEQUENCE [LARGE SCALE GENOMIC DNA]</scope>
</reference>
<dbReference type="Gene3D" id="3.30.450.40">
    <property type="match status" value="1"/>
</dbReference>
<feature type="transmembrane region" description="Helical" evidence="1">
    <location>
        <begin position="176"/>
        <end position="195"/>
    </location>
</feature>
<dbReference type="Proteomes" id="UP000229307">
    <property type="component" value="Unassembled WGS sequence"/>
</dbReference>
<gene>
    <name evidence="3" type="ORF">COY52_12735</name>
</gene>
<proteinExistence type="predicted"/>
<comment type="caution">
    <text evidence="3">The sequence shown here is derived from an EMBL/GenBank/DDBJ whole genome shotgun (WGS) entry which is preliminary data.</text>
</comment>
<dbReference type="AlphaFoldDB" id="A0A2M7S4B1"/>
<dbReference type="Pfam" id="PF13487">
    <property type="entry name" value="HD_5"/>
    <property type="match status" value="1"/>
</dbReference>
<keyword evidence="1" id="KW-0472">Membrane</keyword>
<dbReference type="SUPFAM" id="SSF55781">
    <property type="entry name" value="GAF domain-like"/>
    <property type="match status" value="1"/>
</dbReference>
<dbReference type="EMBL" id="PFMR01000355">
    <property type="protein sequence ID" value="PIZ14421.1"/>
    <property type="molecule type" value="Genomic_DNA"/>
</dbReference>
<keyword evidence="1" id="KW-1133">Transmembrane helix</keyword>
<name>A0A2M7S4B1_9BACT</name>
<dbReference type="CDD" id="cd00077">
    <property type="entry name" value="HDc"/>
    <property type="match status" value="1"/>
</dbReference>
<evidence type="ECO:0000313" key="3">
    <source>
        <dbReference type="EMBL" id="PIZ14421.1"/>
    </source>
</evidence>
<organism evidence="3 4">
    <name type="scientific">Candidatus Desantisbacteria bacterium CG_4_10_14_0_8_um_filter_48_22</name>
    <dbReference type="NCBI Taxonomy" id="1974543"/>
    <lineage>
        <taxon>Bacteria</taxon>
        <taxon>Candidatus Desantisiibacteriota</taxon>
    </lineage>
</organism>
<dbReference type="Gene3D" id="1.10.3210.10">
    <property type="entry name" value="Hypothetical protein af1432"/>
    <property type="match status" value="1"/>
</dbReference>
<dbReference type="PANTHER" id="PTHR43155:SF2">
    <property type="entry name" value="CYCLIC DI-GMP PHOSPHODIESTERASE PA4108"/>
    <property type="match status" value="1"/>
</dbReference>
<dbReference type="Gene3D" id="3.30.450.290">
    <property type="match status" value="1"/>
</dbReference>
<dbReference type="PROSITE" id="PS51832">
    <property type="entry name" value="HD_GYP"/>
    <property type="match status" value="1"/>
</dbReference>
<dbReference type="InterPro" id="IPR003607">
    <property type="entry name" value="HD/PDEase_dom"/>
</dbReference>
<feature type="domain" description="HD-GYP" evidence="2">
    <location>
        <begin position="562"/>
        <end position="750"/>
    </location>
</feature>
<accession>A0A2M7S4B1</accession>
<dbReference type="InterPro" id="IPR037522">
    <property type="entry name" value="HD_GYP_dom"/>
</dbReference>
<evidence type="ECO:0000259" key="2">
    <source>
        <dbReference type="PROSITE" id="PS51832"/>
    </source>
</evidence>
<dbReference type="InterPro" id="IPR029016">
    <property type="entry name" value="GAF-like_dom_sf"/>
</dbReference>
<protein>
    <recommendedName>
        <fullName evidence="2">HD-GYP domain-containing protein</fullName>
    </recommendedName>
</protein>
<keyword evidence="1" id="KW-0812">Transmembrane</keyword>
<dbReference type="Gene3D" id="6.10.340.10">
    <property type="match status" value="1"/>
</dbReference>
<sequence>MTNFSRNLSLDKKFALAITTCVILSIAVLTILIVRREAILLEADNRKNAEVLAASISTALKDNMLGGRPEETVRLLKELSGIKDVEEIAVLKPDGGPAFGMTATALKLKEDVKESLLKGHEAEFSTAESQYFIKPLTNELQCRSCHVDNKQIRGAVVVKLSTAGISANIINLMERMIGFGISASIIISALLIILARRMLISPIKGLTEAARQITAGNFVLFNQRGTDCHEMLNCGKKECPSHGAEDIPCWLESETLCEGNITGDFALKLGDCYKCRVYKELHGDELRQLIDKFNKMSLTMQRHETDIKTHINNVEYVNQELKKSNTKLNTLLEASRLTTSTLKLDEILSSSLKIILNVTNLKAGIILLLEEDLEKKCYEFFDCDAFNCPAYKAALNCWRLSGTMCHSGDASACPFGSTSISCWKSRHIHTHYAVAGNFDEKVNSCSNCEFFANVVLIPKMVEGFKDGRFVGKKLRLDSTTIQKALVMGRTMVDYSRENPFNIPIDTATELAIPLKMQDEMIGILYLASGESLHYDKSEIEFFQLLSEVVSSGILNSRIYYDMETSYLQTVMALANAIEAKDPYTKGHTERVANLSSKIAGFFKLSEQEKEHLNFAALLHDIGKIGINREILWKHCSLNECEEEEVKSHPDKGVQILEPVHFLRPVLPVIRHHHERFDGGGYPLGLKGKEIPFKARIISIADTWDAMISDRPYRSALPIEEAKNELKKYSGIQFDPEIVAAFLKVLEAEGQ</sequence>
<dbReference type="SUPFAM" id="SSF109604">
    <property type="entry name" value="HD-domain/PDEase-like"/>
    <property type="match status" value="1"/>
</dbReference>
<feature type="transmembrane region" description="Helical" evidence="1">
    <location>
        <begin position="14"/>
        <end position="34"/>
    </location>
</feature>